<dbReference type="InterPro" id="IPR045034">
    <property type="entry name" value="O-acyltransferase_WSD1-like"/>
</dbReference>
<keyword evidence="15" id="KW-1185">Reference proteome</keyword>
<evidence type="ECO:0000313" key="15">
    <source>
        <dbReference type="Proteomes" id="UP000077755"/>
    </source>
</evidence>
<dbReference type="AlphaFoldDB" id="A0A161XWQ7"/>
<dbReference type="GO" id="GO:0019432">
    <property type="term" value="P:triglyceride biosynthetic process"/>
    <property type="evidence" value="ECO:0007669"/>
    <property type="project" value="UniProtKB-UniPathway"/>
</dbReference>
<evidence type="ECO:0000256" key="10">
    <source>
        <dbReference type="ARBA" id="ARBA00048109"/>
    </source>
</evidence>
<dbReference type="GO" id="GO:0005789">
    <property type="term" value="C:endoplasmic reticulum membrane"/>
    <property type="evidence" value="ECO:0007669"/>
    <property type="project" value="UniProtKB-SubCell"/>
</dbReference>
<evidence type="ECO:0000256" key="7">
    <source>
        <dbReference type="ARBA" id="ARBA00023315"/>
    </source>
</evidence>
<dbReference type="InterPro" id="IPR004255">
    <property type="entry name" value="O-acyltransferase_WSD1_N"/>
</dbReference>
<evidence type="ECO:0000259" key="12">
    <source>
        <dbReference type="Pfam" id="PF06974"/>
    </source>
</evidence>
<evidence type="ECO:0000256" key="5">
    <source>
        <dbReference type="ARBA" id="ARBA00022679"/>
    </source>
</evidence>
<sequence length="471" mass="52257">MDTGEDLLEPVSPTGQYLNSSVLSLSILSVLESETPIHDDHFRYLSILRDDFLPVNSRFSSIMVAEKNGIQKWKKVEVNLDDHVIVPALPRGMSPEFYDEYLLNYLSKLGMDPLPETRPLWEVHLFKYPTRNAAGSIIAKFHHSLGDGYSLLGALLSCLRRLDNPSIPLSFPSLQTSNSSKRGDYSLITRSVRRIPQVSSWIANTVVDFGASLLKSSFVKDVESPIRSLHDGVEYLPMAFTTIEFSMDAIKIIKNKLKMTINDVITGIILLGSRLYMEGEMMNSGKSNSNALVLMNTRNLGGYKSVGEMVNPKANTSLWGNHFAFLHVPLPKLSTASLSNPVNFVYEAHKIIKRKRNNAAVLLTGALLEKLRELRGPETAAKYIHNTLRNSSITITNLIGPVEKMSVDDLPIKGLYFFVTGSPQSSQVTVISYAGKLRIGIGVEKDFIDPHKFKSCIADAFNLISQAAVVP</sequence>
<reference evidence="14" key="2">
    <citation type="submission" date="2022-03" db="EMBL/GenBank/DDBJ databases">
        <title>Draft title - Genomic analysis of global carrot germplasm unveils the trajectory of domestication and the origin of high carotenoid orange carrot.</title>
        <authorList>
            <person name="Iorizzo M."/>
            <person name="Ellison S."/>
            <person name="Senalik D."/>
            <person name="Macko-Podgorni A."/>
            <person name="Grzebelus D."/>
            <person name="Bostan H."/>
            <person name="Rolling W."/>
            <person name="Curaba J."/>
            <person name="Simon P."/>
        </authorList>
    </citation>
    <scope>NUCLEOTIDE SEQUENCE</scope>
    <source>
        <tissue evidence="14">Leaf</tissue>
    </source>
</reference>
<keyword evidence="7" id="KW-0012">Acyltransferase</keyword>
<name>A0A161XWQ7_DAUCS</name>
<protein>
    <submittedName>
        <fullName evidence="13">Uncharacterized protein</fullName>
    </submittedName>
</protein>
<feature type="domain" description="O-acyltransferase WSD1 C-terminal" evidence="12">
    <location>
        <begin position="319"/>
        <end position="464"/>
    </location>
</feature>
<evidence type="ECO:0000313" key="13">
    <source>
        <dbReference type="EMBL" id="KZN00997.1"/>
    </source>
</evidence>
<comment type="pathway">
    <text evidence="3">Glycerolipid metabolism; triacylglycerol biosynthesis.</text>
</comment>
<dbReference type="Pfam" id="PF06974">
    <property type="entry name" value="WS_DGAT_C"/>
    <property type="match status" value="1"/>
</dbReference>
<evidence type="ECO:0000256" key="8">
    <source>
        <dbReference type="ARBA" id="ARBA00024360"/>
    </source>
</evidence>
<dbReference type="GO" id="GO:0047196">
    <property type="term" value="F:long-chain-alcohol O-fatty-acyltransferase activity"/>
    <property type="evidence" value="ECO:0007669"/>
    <property type="project" value="UniProtKB-EC"/>
</dbReference>
<comment type="similarity">
    <text evidence="8">In the N-terminal section; belongs to the long-chain O-acyltransferase family.</text>
</comment>
<dbReference type="EMBL" id="CP093345">
    <property type="protein sequence ID" value="WOG91759.1"/>
    <property type="molecule type" value="Genomic_DNA"/>
</dbReference>
<dbReference type="Gramene" id="KZN00997">
    <property type="protein sequence ID" value="KZN00997"/>
    <property type="gene ID" value="DCAR_009751"/>
</dbReference>
<dbReference type="EMBL" id="LNRQ01000003">
    <property type="protein sequence ID" value="KZN00997.1"/>
    <property type="molecule type" value="Genomic_DNA"/>
</dbReference>
<dbReference type="PANTHER" id="PTHR31650:SF34">
    <property type="entry name" value="O-ACYLTRANSFERASE WSD1-LIKE ISOFORM X1"/>
    <property type="match status" value="1"/>
</dbReference>
<dbReference type="GO" id="GO:0004144">
    <property type="term" value="F:diacylglycerol O-acyltransferase activity"/>
    <property type="evidence" value="ECO:0007669"/>
    <property type="project" value="UniProtKB-EC"/>
</dbReference>
<evidence type="ECO:0000256" key="4">
    <source>
        <dbReference type="ARBA" id="ARBA00005189"/>
    </source>
</evidence>
<dbReference type="InterPro" id="IPR009721">
    <property type="entry name" value="O-acyltransferase_WSD1_C"/>
</dbReference>
<evidence type="ECO:0000256" key="9">
    <source>
        <dbReference type="ARBA" id="ARBA00047604"/>
    </source>
</evidence>
<dbReference type="PANTHER" id="PTHR31650">
    <property type="entry name" value="O-ACYLTRANSFERASE (WSD1-LIKE) FAMILY PROTEIN"/>
    <property type="match status" value="1"/>
</dbReference>
<dbReference type="KEGG" id="dcr:108214086"/>
<proteinExistence type="inferred from homology"/>
<evidence type="ECO:0000256" key="1">
    <source>
        <dbReference type="ARBA" id="ARBA00004162"/>
    </source>
</evidence>
<dbReference type="OrthoDB" id="619536at2759"/>
<gene>
    <name evidence="13" type="ORF">DCAR_009751</name>
    <name evidence="14" type="ORF">DCAR_0311010</name>
</gene>
<comment type="pathway">
    <text evidence="4">Lipid metabolism.</text>
</comment>
<comment type="catalytic activity">
    <reaction evidence="10">
        <text>an acyl-CoA + a 1,2-diacyl-sn-glycerol = a triacyl-sn-glycerol + CoA</text>
        <dbReference type="Rhea" id="RHEA:10868"/>
        <dbReference type="ChEBI" id="CHEBI:17815"/>
        <dbReference type="ChEBI" id="CHEBI:57287"/>
        <dbReference type="ChEBI" id="CHEBI:58342"/>
        <dbReference type="ChEBI" id="CHEBI:64615"/>
        <dbReference type="EC" id="2.3.1.20"/>
    </reaction>
</comment>
<keyword evidence="5" id="KW-0808">Transferase</keyword>
<comment type="subcellular location">
    <subcellularLocation>
        <location evidence="1">Cell membrane</location>
        <topology evidence="1">Single-pass membrane protein</topology>
    </subcellularLocation>
    <subcellularLocation>
        <location evidence="2">Endoplasmic reticulum membrane</location>
    </subcellularLocation>
</comment>
<reference evidence="13" key="1">
    <citation type="journal article" date="2016" name="Nat. Genet.">
        <title>A high-quality carrot genome assembly provides new insights into carotenoid accumulation and asterid genome evolution.</title>
        <authorList>
            <person name="Iorizzo M."/>
            <person name="Ellison S."/>
            <person name="Senalik D."/>
            <person name="Zeng P."/>
            <person name="Satapoomin P."/>
            <person name="Huang J."/>
            <person name="Bowman M."/>
            <person name="Iovene M."/>
            <person name="Sanseverino W."/>
            <person name="Cavagnaro P."/>
            <person name="Yildiz M."/>
            <person name="Macko-Podgorni A."/>
            <person name="Moranska E."/>
            <person name="Grzebelus E."/>
            <person name="Grzebelus D."/>
            <person name="Ashrafi H."/>
            <person name="Zheng Z."/>
            <person name="Cheng S."/>
            <person name="Spooner D."/>
            <person name="Van Deynze A."/>
            <person name="Simon P."/>
        </authorList>
    </citation>
    <scope>NUCLEOTIDE SEQUENCE [LARGE SCALE GENOMIC DNA]</scope>
    <source>
        <tissue evidence="13">Leaf</tissue>
    </source>
</reference>
<dbReference type="Proteomes" id="UP000077755">
    <property type="component" value="Chromosome 3"/>
</dbReference>
<accession>A0A161XWQ7</accession>
<dbReference type="Pfam" id="PF03007">
    <property type="entry name" value="WS_DGAT_cat"/>
    <property type="match status" value="1"/>
</dbReference>
<dbReference type="STRING" id="79200.A0A161XWQ7"/>
<evidence type="ECO:0000256" key="2">
    <source>
        <dbReference type="ARBA" id="ARBA00004586"/>
    </source>
</evidence>
<keyword evidence="6" id="KW-0256">Endoplasmic reticulum</keyword>
<organism evidence="13">
    <name type="scientific">Daucus carota subsp. sativus</name>
    <name type="common">Carrot</name>
    <dbReference type="NCBI Taxonomy" id="79200"/>
    <lineage>
        <taxon>Eukaryota</taxon>
        <taxon>Viridiplantae</taxon>
        <taxon>Streptophyta</taxon>
        <taxon>Embryophyta</taxon>
        <taxon>Tracheophyta</taxon>
        <taxon>Spermatophyta</taxon>
        <taxon>Magnoliopsida</taxon>
        <taxon>eudicotyledons</taxon>
        <taxon>Gunneridae</taxon>
        <taxon>Pentapetalae</taxon>
        <taxon>asterids</taxon>
        <taxon>campanulids</taxon>
        <taxon>Apiales</taxon>
        <taxon>Apiaceae</taxon>
        <taxon>Apioideae</taxon>
        <taxon>Scandiceae</taxon>
        <taxon>Daucinae</taxon>
        <taxon>Daucus</taxon>
        <taxon>Daucus sect. Daucus</taxon>
    </lineage>
</organism>
<evidence type="ECO:0000259" key="11">
    <source>
        <dbReference type="Pfam" id="PF03007"/>
    </source>
</evidence>
<feature type="domain" description="O-acyltransferase WSD1-like N-terminal" evidence="11">
    <location>
        <begin position="70"/>
        <end position="265"/>
    </location>
</feature>
<dbReference type="UniPathway" id="UPA00282"/>
<dbReference type="GO" id="GO:0005886">
    <property type="term" value="C:plasma membrane"/>
    <property type="evidence" value="ECO:0007669"/>
    <property type="project" value="UniProtKB-SubCell"/>
</dbReference>
<dbReference type="OMA" id="DECFSTY"/>
<comment type="catalytic activity">
    <reaction evidence="9">
        <text>a long chain fatty alcohol + a fatty acyl-CoA = a long-chain alcohol wax ester + CoA</text>
        <dbReference type="Rhea" id="RHEA:38443"/>
        <dbReference type="ChEBI" id="CHEBI:17135"/>
        <dbReference type="ChEBI" id="CHEBI:57287"/>
        <dbReference type="ChEBI" id="CHEBI:77636"/>
        <dbReference type="ChEBI" id="CHEBI:235323"/>
        <dbReference type="EC" id="2.3.1.75"/>
    </reaction>
</comment>
<evidence type="ECO:0000256" key="6">
    <source>
        <dbReference type="ARBA" id="ARBA00022824"/>
    </source>
</evidence>
<evidence type="ECO:0000256" key="3">
    <source>
        <dbReference type="ARBA" id="ARBA00004771"/>
    </source>
</evidence>
<evidence type="ECO:0000313" key="14">
    <source>
        <dbReference type="EMBL" id="WOG91759.1"/>
    </source>
</evidence>